<dbReference type="PROSITE" id="PS50222">
    <property type="entry name" value="EF_HAND_2"/>
    <property type="match status" value="1"/>
</dbReference>
<dbReference type="InterPro" id="IPR019410">
    <property type="entry name" value="Methyltransf_16"/>
</dbReference>
<evidence type="ECO:0000313" key="3">
    <source>
        <dbReference type="EMBL" id="OLQ08729.1"/>
    </source>
</evidence>
<dbReference type="AlphaFoldDB" id="A0A1Q9EMR4"/>
<feature type="region of interest" description="Disordered" evidence="1">
    <location>
        <begin position="253"/>
        <end position="277"/>
    </location>
</feature>
<dbReference type="Pfam" id="PF10294">
    <property type="entry name" value="Methyltransf_16"/>
    <property type="match status" value="1"/>
</dbReference>
<protein>
    <submittedName>
        <fullName evidence="3">Caltractin</fullName>
    </submittedName>
</protein>
<reference evidence="3 4" key="1">
    <citation type="submission" date="2016-02" db="EMBL/GenBank/DDBJ databases">
        <title>Genome analysis of coral dinoflagellate symbionts highlights evolutionary adaptations to a symbiotic lifestyle.</title>
        <authorList>
            <person name="Aranda M."/>
            <person name="Li Y."/>
            <person name="Liew Y.J."/>
            <person name="Baumgarten S."/>
            <person name="Simakov O."/>
            <person name="Wilson M."/>
            <person name="Piel J."/>
            <person name="Ashoor H."/>
            <person name="Bougouffa S."/>
            <person name="Bajic V.B."/>
            <person name="Ryu T."/>
            <person name="Ravasi T."/>
            <person name="Bayer T."/>
            <person name="Micklem G."/>
            <person name="Kim H."/>
            <person name="Bhak J."/>
            <person name="Lajeunesse T.C."/>
            <person name="Voolstra C.R."/>
        </authorList>
    </citation>
    <scope>NUCLEOTIDE SEQUENCE [LARGE SCALE GENOMIC DNA]</scope>
    <source>
        <strain evidence="3 4">CCMP2467</strain>
    </source>
</reference>
<evidence type="ECO:0000313" key="4">
    <source>
        <dbReference type="Proteomes" id="UP000186817"/>
    </source>
</evidence>
<dbReference type="Gene3D" id="3.40.50.150">
    <property type="entry name" value="Vaccinia Virus protein VP39"/>
    <property type="match status" value="1"/>
</dbReference>
<name>A0A1Q9EMR4_SYMMI</name>
<evidence type="ECO:0000256" key="1">
    <source>
        <dbReference type="SAM" id="MobiDB-lite"/>
    </source>
</evidence>
<dbReference type="Gene3D" id="1.10.238.10">
    <property type="entry name" value="EF-hand"/>
    <property type="match status" value="1"/>
</dbReference>
<dbReference type="CDD" id="cd02440">
    <property type="entry name" value="AdoMet_MTases"/>
    <property type="match status" value="1"/>
</dbReference>
<dbReference type="EMBL" id="LSRX01000111">
    <property type="protein sequence ID" value="OLQ08729.1"/>
    <property type="molecule type" value="Genomic_DNA"/>
</dbReference>
<dbReference type="OrthoDB" id="411665at2759"/>
<dbReference type="PANTHER" id="PTHR14614">
    <property type="entry name" value="HEPATOCELLULAR CARCINOMA-ASSOCIATED ANTIGEN"/>
    <property type="match status" value="1"/>
</dbReference>
<dbReference type="InterPro" id="IPR011992">
    <property type="entry name" value="EF-hand-dom_pair"/>
</dbReference>
<sequence>MLAPMPAVPVVREIDDRASCIVWPAARVLLQWLHTTLKDALGTELEGARVLELGAGTGFLSLALVQEGVEKVFAAEGDEDAWENLTQNVGTASQLQPVLWNWERDPAIPDEIPVHSLHLIVGSDLVYPGYYNERALAELIRRLVDLMSPAWHVPVLLLLCDREEPSGPRSLESFLGFCGALGIEPLELPLSRELLEMALGPLDGRACHEDPGGAEGTLSQLRLFYFGRGEKGHSPHRALASSLCLPDMSEAAAPERDAAAGDASSSDGEAKDGAPDDADVTLRKVLFDVEPRQSAIGSLPSPSKRRRSRQAAIGGLGTVCVPIRAGLTEEQVQGLREVFSLFDPDGSGRVCPKTIAKSAATAGLERDSPEVWRLLSWLESESYESVDFEALYPRAIVRMFAESVVMQGRQ</sequence>
<dbReference type="SUPFAM" id="SSF53335">
    <property type="entry name" value="S-adenosyl-L-methionine-dependent methyltransferases"/>
    <property type="match status" value="1"/>
</dbReference>
<feature type="domain" description="EF-hand" evidence="2">
    <location>
        <begin position="330"/>
        <end position="365"/>
    </location>
</feature>
<accession>A0A1Q9EMR4</accession>
<evidence type="ECO:0000259" key="2">
    <source>
        <dbReference type="PROSITE" id="PS50222"/>
    </source>
</evidence>
<comment type="caution">
    <text evidence="3">The sequence shown here is derived from an EMBL/GenBank/DDBJ whole genome shotgun (WGS) entry which is preliminary data.</text>
</comment>
<dbReference type="InterPro" id="IPR002048">
    <property type="entry name" value="EF_hand_dom"/>
</dbReference>
<feature type="compositionally biased region" description="Basic and acidic residues" evidence="1">
    <location>
        <begin position="268"/>
        <end position="277"/>
    </location>
</feature>
<proteinExistence type="predicted"/>
<dbReference type="SUPFAM" id="SSF47473">
    <property type="entry name" value="EF-hand"/>
    <property type="match status" value="1"/>
</dbReference>
<dbReference type="Proteomes" id="UP000186817">
    <property type="component" value="Unassembled WGS sequence"/>
</dbReference>
<gene>
    <name evidence="3" type="primary">Caltractin</name>
    <name evidence="3" type="ORF">AK812_SmicGene7705</name>
</gene>
<dbReference type="GO" id="GO:0005509">
    <property type="term" value="F:calcium ion binding"/>
    <property type="evidence" value="ECO:0007669"/>
    <property type="project" value="InterPro"/>
</dbReference>
<keyword evidence="4" id="KW-1185">Reference proteome</keyword>
<dbReference type="InterPro" id="IPR029063">
    <property type="entry name" value="SAM-dependent_MTases_sf"/>
</dbReference>
<organism evidence="3 4">
    <name type="scientific">Symbiodinium microadriaticum</name>
    <name type="common">Dinoflagellate</name>
    <name type="synonym">Zooxanthella microadriatica</name>
    <dbReference type="NCBI Taxonomy" id="2951"/>
    <lineage>
        <taxon>Eukaryota</taxon>
        <taxon>Sar</taxon>
        <taxon>Alveolata</taxon>
        <taxon>Dinophyceae</taxon>
        <taxon>Suessiales</taxon>
        <taxon>Symbiodiniaceae</taxon>
        <taxon>Symbiodinium</taxon>
    </lineage>
</organism>